<proteinExistence type="predicted"/>
<dbReference type="AlphaFoldDB" id="A0A5B0ATU9"/>
<keyword evidence="2" id="KW-1185">Reference proteome</keyword>
<dbReference type="RefSeq" id="WP_149513351.1">
    <property type="nucleotide sequence ID" value="NZ_VDFC01000046.1"/>
</dbReference>
<protein>
    <submittedName>
        <fullName evidence="1">Uncharacterized protein</fullName>
    </submittedName>
</protein>
<dbReference type="EMBL" id="VDFC01000046">
    <property type="protein sequence ID" value="KAA0931929.1"/>
    <property type="molecule type" value="Genomic_DNA"/>
</dbReference>
<gene>
    <name evidence="1" type="ORF">FGF04_24035</name>
</gene>
<evidence type="ECO:0000313" key="2">
    <source>
        <dbReference type="Proteomes" id="UP000324965"/>
    </source>
</evidence>
<evidence type="ECO:0000313" key="1">
    <source>
        <dbReference type="EMBL" id="KAA0931929.1"/>
    </source>
</evidence>
<accession>A0A5B0ATU9</accession>
<reference evidence="1 2" key="1">
    <citation type="submission" date="2019-05" db="EMBL/GenBank/DDBJ databases">
        <authorList>
            <person name="Hariharan J."/>
            <person name="Choudoir M.J."/>
            <person name="Diebold P."/>
            <person name="Panke-Buisse K."/>
            <person name="Buckley D.H."/>
        </authorList>
    </citation>
    <scope>NUCLEOTIDE SEQUENCE [LARGE SCALE GENOMIC DNA]</scope>
    <source>
        <strain evidence="1 2">SUN51</strain>
    </source>
</reference>
<name>A0A5B0ATU9_9ACTN</name>
<dbReference type="Proteomes" id="UP000324965">
    <property type="component" value="Unassembled WGS sequence"/>
</dbReference>
<sequence>MDEVTEDIRELAADGAGLLAMIEALRGDEGFTLTPLRLLLALDKALGIPWTEARDLLGLLDPDLRPIGPAEDVEKRFTALLQRS</sequence>
<comment type="caution">
    <text evidence="1">The sequence shown here is derived from an EMBL/GenBank/DDBJ whole genome shotgun (WGS) entry which is preliminary data.</text>
</comment>
<organism evidence="1 2">
    <name type="scientific">Streptomyces apricus</name>
    <dbReference type="NCBI Taxonomy" id="1828112"/>
    <lineage>
        <taxon>Bacteria</taxon>
        <taxon>Bacillati</taxon>
        <taxon>Actinomycetota</taxon>
        <taxon>Actinomycetes</taxon>
        <taxon>Kitasatosporales</taxon>
        <taxon>Streptomycetaceae</taxon>
        <taxon>Streptomyces</taxon>
    </lineage>
</organism>
<dbReference type="OrthoDB" id="3634076at2"/>